<sequence length="502" mass="56464">MPSKNLRILVLLLGFLSVSFLGQAQEAPSSKLYKAIMVQDSLLFNVGFNTCNMAQFENVVSDNFEFYHDKGGITPTKAAFISSFKNGLCKSPSTYQSRRELVPGSTEVFPLYKDNQVLYGAIQTGKHRFYEKEAGKAETFASTARFTHVWNLENGAWKLVRSLSYDHVNATTPRVGEAAFANDAEIEAWLKENKFPAMAIGIIKEGKLQQVKVFGELKKGTPAPYNTIFNVASLAKPITAMVTMKLVNAGKWKLDEPLATYWTDPDIAHDPRSKKLTTRHVLTHQTGFPNWRWLNESKKLAFQFDPGTKYQYSGEGMEYLRKAIEKKFNKTLDQLADSLLFKPLNMKDTKYVWDKGVDETRFALWHNTKGGLYDTYKNTSANAADDLLTTVEDYSKFLISVMNGAGLSKETYAEMVSHQVKTKDNIYFGLGMEVYDLGNGEYALSHSGSDHGAAALFFILPKSKRGLIMMTNVDEGYRSYEKMVKTYLGDAGQKIIDIAMKE</sequence>
<dbReference type="InterPro" id="IPR012338">
    <property type="entry name" value="Beta-lactam/transpept-like"/>
</dbReference>
<evidence type="ECO:0000259" key="3">
    <source>
        <dbReference type="Pfam" id="PF14534"/>
    </source>
</evidence>
<dbReference type="InterPro" id="IPR027843">
    <property type="entry name" value="DUF4440"/>
</dbReference>
<dbReference type="Pfam" id="PF00144">
    <property type="entry name" value="Beta-lactamase"/>
    <property type="match status" value="1"/>
</dbReference>
<dbReference type="GO" id="GO:0016787">
    <property type="term" value="F:hydrolase activity"/>
    <property type="evidence" value="ECO:0007669"/>
    <property type="project" value="UniProtKB-KW"/>
</dbReference>
<keyword evidence="5" id="KW-1185">Reference proteome</keyword>
<feature type="chain" id="PRO_5023032564" evidence="1">
    <location>
        <begin position="25"/>
        <end position="502"/>
    </location>
</feature>
<accession>A0A5B6TNQ4</accession>
<dbReference type="SUPFAM" id="SSF56601">
    <property type="entry name" value="beta-lactamase/transpeptidase-like"/>
    <property type="match status" value="1"/>
</dbReference>
<protein>
    <submittedName>
        <fullName evidence="4">Serine hydrolase</fullName>
    </submittedName>
</protein>
<evidence type="ECO:0000259" key="2">
    <source>
        <dbReference type="Pfam" id="PF00144"/>
    </source>
</evidence>
<dbReference type="Proteomes" id="UP000324133">
    <property type="component" value="Unassembled WGS sequence"/>
</dbReference>
<dbReference type="PANTHER" id="PTHR43283">
    <property type="entry name" value="BETA-LACTAMASE-RELATED"/>
    <property type="match status" value="1"/>
</dbReference>
<dbReference type="OrthoDB" id="1357763at2"/>
<reference evidence="4 5" key="1">
    <citation type="submission" date="2019-07" db="EMBL/GenBank/DDBJ databases">
        <title>Rufibacter sp. nov., isolated from lake sediment.</title>
        <authorList>
            <person name="Qu J.-H."/>
        </authorList>
    </citation>
    <scope>NUCLEOTIDE SEQUENCE [LARGE SCALE GENOMIC DNA]</scope>
    <source>
        <strain evidence="4 5">NBS58-1</strain>
    </source>
</reference>
<feature type="domain" description="DUF4440" evidence="3">
    <location>
        <begin position="47"/>
        <end position="159"/>
    </location>
</feature>
<keyword evidence="1" id="KW-0732">Signal</keyword>
<dbReference type="Pfam" id="PF14534">
    <property type="entry name" value="DUF4440"/>
    <property type="match status" value="1"/>
</dbReference>
<dbReference type="InterPro" id="IPR050789">
    <property type="entry name" value="Diverse_Enzym_Activities"/>
</dbReference>
<evidence type="ECO:0000313" key="5">
    <source>
        <dbReference type="Proteomes" id="UP000324133"/>
    </source>
</evidence>
<comment type="caution">
    <text evidence="4">The sequence shown here is derived from an EMBL/GenBank/DDBJ whole genome shotgun (WGS) entry which is preliminary data.</text>
</comment>
<dbReference type="InterPro" id="IPR032710">
    <property type="entry name" value="NTF2-like_dom_sf"/>
</dbReference>
<dbReference type="InterPro" id="IPR001466">
    <property type="entry name" value="Beta-lactam-related"/>
</dbReference>
<gene>
    <name evidence="4" type="ORF">FOA19_08890</name>
</gene>
<dbReference type="PANTHER" id="PTHR43283:SF18">
    <property type="match status" value="1"/>
</dbReference>
<dbReference type="EMBL" id="VKKY01000001">
    <property type="protein sequence ID" value="KAA3440915.1"/>
    <property type="molecule type" value="Genomic_DNA"/>
</dbReference>
<dbReference type="SUPFAM" id="SSF54427">
    <property type="entry name" value="NTF2-like"/>
    <property type="match status" value="1"/>
</dbReference>
<feature type="domain" description="Beta-lactamase-related" evidence="2">
    <location>
        <begin position="186"/>
        <end position="478"/>
    </location>
</feature>
<dbReference type="Gene3D" id="3.40.710.10">
    <property type="entry name" value="DD-peptidase/beta-lactamase superfamily"/>
    <property type="match status" value="1"/>
</dbReference>
<dbReference type="AlphaFoldDB" id="A0A5B6TNQ4"/>
<keyword evidence="4" id="KW-0378">Hydrolase</keyword>
<evidence type="ECO:0000256" key="1">
    <source>
        <dbReference type="SAM" id="SignalP"/>
    </source>
</evidence>
<proteinExistence type="predicted"/>
<organism evidence="4 5">
    <name type="scientific">Rufibacter hautae</name>
    <dbReference type="NCBI Taxonomy" id="2595005"/>
    <lineage>
        <taxon>Bacteria</taxon>
        <taxon>Pseudomonadati</taxon>
        <taxon>Bacteroidota</taxon>
        <taxon>Cytophagia</taxon>
        <taxon>Cytophagales</taxon>
        <taxon>Hymenobacteraceae</taxon>
        <taxon>Rufibacter</taxon>
    </lineage>
</organism>
<evidence type="ECO:0000313" key="4">
    <source>
        <dbReference type="EMBL" id="KAA3440915.1"/>
    </source>
</evidence>
<dbReference type="Gene3D" id="3.10.450.50">
    <property type="match status" value="1"/>
</dbReference>
<name>A0A5B6TNQ4_9BACT</name>
<feature type="signal peptide" evidence="1">
    <location>
        <begin position="1"/>
        <end position="24"/>
    </location>
</feature>